<feature type="domain" description="BTB" evidence="1">
    <location>
        <begin position="220"/>
        <end position="285"/>
    </location>
</feature>
<dbReference type="eggNOG" id="ENOG502STCC">
    <property type="taxonomic scope" value="Eukaryota"/>
</dbReference>
<dbReference type="AlphaFoldDB" id="E3N964"/>
<dbReference type="HOGENOM" id="CLU_054841_0_0_1"/>
<evidence type="ECO:0000259" key="1">
    <source>
        <dbReference type="PROSITE" id="PS50097"/>
    </source>
</evidence>
<organism evidence="3">
    <name type="scientific">Caenorhabditis remanei</name>
    <name type="common">Caenorhabditis vulgaris</name>
    <dbReference type="NCBI Taxonomy" id="31234"/>
    <lineage>
        <taxon>Eukaryota</taxon>
        <taxon>Metazoa</taxon>
        <taxon>Ecdysozoa</taxon>
        <taxon>Nematoda</taxon>
        <taxon>Chromadorea</taxon>
        <taxon>Rhabditida</taxon>
        <taxon>Rhabditina</taxon>
        <taxon>Rhabditomorpha</taxon>
        <taxon>Rhabditoidea</taxon>
        <taxon>Rhabditidae</taxon>
        <taxon>Peloderinae</taxon>
        <taxon>Caenorhabditis</taxon>
    </lineage>
</organism>
<dbReference type="InterPro" id="IPR009676">
    <property type="entry name" value="DUF1265"/>
</dbReference>
<dbReference type="PROSITE" id="PS50097">
    <property type="entry name" value="BTB"/>
    <property type="match status" value="1"/>
</dbReference>
<dbReference type="InParanoid" id="E3N964"/>
<dbReference type="InterPro" id="IPR011333">
    <property type="entry name" value="SKP1/BTB/POZ_sf"/>
</dbReference>
<dbReference type="FunCoup" id="E3N964">
    <property type="interactions" value="53"/>
</dbReference>
<name>E3N964_CAERE</name>
<keyword evidence="3" id="KW-1185">Reference proteome</keyword>
<dbReference type="STRING" id="31234.E3N964"/>
<dbReference type="InterPro" id="IPR000210">
    <property type="entry name" value="BTB/POZ_dom"/>
</dbReference>
<sequence>MKAIHMEQSETYPIIRKFEKKFLEYQEADNIVTFNHVLDFKMGPREMRAKGVFSTVFESTMLDWDLSLRKELFSRREPSSRDSVWAITLEGNGFRDHYPPIRRVDFKLNVMDSDGSVQETLKYFIDGQMMTQQNLNNQRRRGAINKMYSTQNNNSLHFDKKLAMLMDEMKKKELSLQLETRLEFRKTDLMDEKFLVGDGAPGVPEKLDYFFDAITNSSRHDIKLKTSDGGRFLMTNKEILCLASSYFRQNLKEQTIEYTVARADSLESIDICLTYLVTGRYKKPREMTPRLAFEIISLARQWKVFEVKILQNSLERHCYEELIKNREDFLYVCNLLIIADDSQFSNIVNCCLATIISYHFHQFMKTFVNGNHPLKERLTQRREFQRPSLAMQVKRSFAASIETKSFIKFLPALGED</sequence>
<reference evidence="2" key="1">
    <citation type="submission" date="2007-07" db="EMBL/GenBank/DDBJ databases">
        <title>PCAP assembly of the Caenorhabditis remanei genome.</title>
        <authorList>
            <consortium name="The Caenorhabditis remanei Sequencing Consortium"/>
            <person name="Wilson R.K."/>
        </authorList>
    </citation>
    <scope>NUCLEOTIDE SEQUENCE [LARGE SCALE GENOMIC DNA]</scope>
    <source>
        <strain evidence="2">PB4641</strain>
    </source>
</reference>
<protein>
    <recommendedName>
        <fullName evidence="1">BTB domain-containing protein</fullName>
    </recommendedName>
</protein>
<dbReference type="SUPFAM" id="SSF54695">
    <property type="entry name" value="POZ domain"/>
    <property type="match status" value="1"/>
</dbReference>
<dbReference type="EMBL" id="DS268562">
    <property type="protein sequence ID" value="EFO90133.1"/>
    <property type="molecule type" value="Genomic_DNA"/>
</dbReference>
<accession>E3N964</accession>
<proteinExistence type="predicted"/>
<evidence type="ECO:0000313" key="3">
    <source>
        <dbReference type="Proteomes" id="UP000008281"/>
    </source>
</evidence>
<dbReference type="OrthoDB" id="5833930at2759"/>
<dbReference type="OMA" id="DICLTYL"/>
<dbReference type="Gene3D" id="3.30.710.10">
    <property type="entry name" value="Potassium Channel Kv1.1, Chain A"/>
    <property type="match status" value="1"/>
</dbReference>
<dbReference type="Pfam" id="PF06887">
    <property type="entry name" value="DUF1265"/>
    <property type="match status" value="1"/>
</dbReference>
<dbReference type="Proteomes" id="UP000008281">
    <property type="component" value="Unassembled WGS sequence"/>
</dbReference>
<evidence type="ECO:0000313" key="2">
    <source>
        <dbReference type="EMBL" id="EFO90133.1"/>
    </source>
</evidence>
<gene>
    <name evidence="2" type="ORF">CRE_24759</name>
</gene>